<evidence type="ECO:0000256" key="6">
    <source>
        <dbReference type="ARBA" id="ARBA00023242"/>
    </source>
</evidence>
<proteinExistence type="inferred from homology"/>
<dbReference type="PANTHER" id="PTHR16223:SF198">
    <property type="entry name" value="DEHYDROGENASE, PUTATIVE, EXPRESSED-RELATED"/>
    <property type="match status" value="1"/>
</dbReference>
<reference evidence="9 10" key="1">
    <citation type="journal article" date="2009" name="Nature">
        <title>The Sorghum bicolor genome and the diversification of grasses.</title>
        <authorList>
            <person name="Paterson A.H."/>
            <person name="Bowers J.E."/>
            <person name="Bruggmann R."/>
            <person name="Dubchak I."/>
            <person name="Grimwood J."/>
            <person name="Gundlach H."/>
            <person name="Haberer G."/>
            <person name="Hellsten U."/>
            <person name="Mitros T."/>
            <person name="Poliakov A."/>
            <person name="Schmutz J."/>
            <person name="Spannagl M."/>
            <person name="Tang H."/>
            <person name="Wang X."/>
            <person name="Wicker T."/>
            <person name="Bharti A.K."/>
            <person name="Chapman J."/>
            <person name="Feltus F.A."/>
            <person name="Gowik U."/>
            <person name="Grigoriev I.V."/>
            <person name="Lyons E."/>
            <person name="Maher C.A."/>
            <person name="Martis M."/>
            <person name="Narechania A."/>
            <person name="Otillar R.P."/>
            <person name="Penning B.W."/>
            <person name="Salamov A.A."/>
            <person name="Wang Y."/>
            <person name="Zhang L."/>
            <person name="Carpita N.C."/>
            <person name="Freeling M."/>
            <person name="Gingle A.R."/>
            <person name="Hash C.T."/>
            <person name="Keller B."/>
            <person name="Klein P."/>
            <person name="Kresovich S."/>
            <person name="McCann M.C."/>
            <person name="Ming R."/>
            <person name="Peterson D.G."/>
            <person name="Mehboob-ur-Rahman"/>
            <person name="Ware D."/>
            <person name="Westhoff P."/>
            <person name="Mayer K.F."/>
            <person name="Messing J."/>
            <person name="Rokhsar D.S."/>
        </authorList>
    </citation>
    <scope>NUCLEOTIDE SEQUENCE [LARGE SCALE GENOMIC DNA]</scope>
    <source>
        <strain evidence="10">cv. BTx623</strain>
    </source>
</reference>
<dbReference type="GO" id="GO:0003677">
    <property type="term" value="F:DNA binding"/>
    <property type="evidence" value="ECO:0007669"/>
    <property type="project" value="UniProtKB-KW"/>
</dbReference>
<dbReference type="eggNOG" id="ENOG502QPM5">
    <property type="taxonomic scope" value="Eukaryota"/>
</dbReference>
<dbReference type="FunFam" id="4.10.280.10:FF:000017">
    <property type="entry name" value="Transcription factor bHLH66"/>
    <property type="match status" value="1"/>
</dbReference>
<organism evidence="9 10">
    <name type="scientific">Sorghum bicolor</name>
    <name type="common">Sorghum</name>
    <name type="synonym">Sorghum vulgare</name>
    <dbReference type="NCBI Taxonomy" id="4558"/>
    <lineage>
        <taxon>Eukaryota</taxon>
        <taxon>Viridiplantae</taxon>
        <taxon>Streptophyta</taxon>
        <taxon>Embryophyta</taxon>
        <taxon>Tracheophyta</taxon>
        <taxon>Spermatophyta</taxon>
        <taxon>Magnoliopsida</taxon>
        <taxon>Liliopsida</taxon>
        <taxon>Poales</taxon>
        <taxon>Poaceae</taxon>
        <taxon>PACMAD clade</taxon>
        <taxon>Panicoideae</taxon>
        <taxon>Andropogonodae</taxon>
        <taxon>Andropogoneae</taxon>
        <taxon>Sorghinae</taxon>
        <taxon>Sorghum</taxon>
    </lineage>
</organism>
<dbReference type="GO" id="GO:0003700">
    <property type="term" value="F:DNA-binding transcription factor activity"/>
    <property type="evidence" value="ECO:0007669"/>
    <property type="project" value="InterPro"/>
</dbReference>
<keyword evidence="4" id="KW-0238">DNA-binding</keyword>
<feature type="region of interest" description="Disordered" evidence="7">
    <location>
        <begin position="50"/>
        <end position="71"/>
    </location>
</feature>
<name>C5WX65_SORBI</name>
<evidence type="ECO:0000259" key="8">
    <source>
        <dbReference type="PROSITE" id="PS50888"/>
    </source>
</evidence>
<evidence type="ECO:0000256" key="7">
    <source>
        <dbReference type="SAM" id="MobiDB-lite"/>
    </source>
</evidence>
<dbReference type="AlphaFoldDB" id="C5WX65"/>
<comment type="similarity">
    <text evidence="2">Belongs to the bHLH protein family.</text>
</comment>
<dbReference type="OrthoDB" id="690068at2759"/>
<keyword evidence="5" id="KW-0804">Transcription</keyword>
<dbReference type="InterPro" id="IPR036638">
    <property type="entry name" value="HLH_DNA-bd_sf"/>
</dbReference>
<dbReference type="HOGENOM" id="CLU_044273_1_0_1"/>
<keyword evidence="3" id="KW-0805">Transcription regulation</keyword>
<evidence type="ECO:0000256" key="5">
    <source>
        <dbReference type="ARBA" id="ARBA00023163"/>
    </source>
</evidence>
<dbReference type="Gene3D" id="4.10.280.10">
    <property type="entry name" value="Helix-loop-helix DNA-binding domain"/>
    <property type="match status" value="1"/>
</dbReference>
<evidence type="ECO:0000313" key="9">
    <source>
        <dbReference type="EMBL" id="EER93292.1"/>
    </source>
</evidence>
<keyword evidence="6" id="KW-0539">Nucleus</keyword>
<dbReference type="Proteomes" id="UP000000768">
    <property type="component" value="Chromosome 1"/>
</dbReference>
<protein>
    <recommendedName>
        <fullName evidence="8">BHLH domain-containing protein</fullName>
    </recommendedName>
</protein>
<dbReference type="GO" id="GO:0046983">
    <property type="term" value="F:protein dimerization activity"/>
    <property type="evidence" value="ECO:0007669"/>
    <property type="project" value="InterPro"/>
</dbReference>
<evidence type="ECO:0000256" key="1">
    <source>
        <dbReference type="ARBA" id="ARBA00004123"/>
    </source>
</evidence>
<dbReference type="PROSITE" id="PS50888">
    <property type="entry name" value="BHLH"/>
    <property type="match status" value="1"/>
</dbReference>
<dbReference type="SMART" id="SM00353">
    <property type="entry name" value="HLH"/>
    <property type="match status" value="1"/>
</dbReference>
<dbReference type="PANTHER" id="PTHR16223">
    <property type="entry name" value="TRANSCRIPTION FACTOR BHLH83-RELATED"/>
    <property type="match status" value="1"/>
</dbReference>
<feature type="region of interest" description="Disordered" evidence="7">
    <location>
        <begin position="23"/>
        <end position="42"/>
    </location>
</feature>
<evidence type="ECO:0000313" key="10">
    <source>
        <dbReference type="Proteomes" id="UP000000768"/>
    </source>
</evidence>
<dbReference type="EMBL" id="CM000760">
    <property type="protein sequence ID" value="EER93292.1"/>
    <property type="molecule type" value="Genomic_DNA"/>
</dbReference>
<feature type="compositionally biased region" description="Basic and acidic residues" evidence="7">
    <location>
        <begin position="60"/>
        <end position="70"/>
    </location>
</feature>
<feature type="region of interest" description="Disordered" evidence="7">
    <location>
        <begin position="85"/>
        <end position="132"/>
    </location>
</feature>
<sequence>MAGQPPPQGPEDDFFDQFFSMAAGGSYPATAGGGRAPGDQPFSLALSLDAAAAEASGSGKHADGGKDREAVQLPGLFPPVFSGGVQPPHLRPNPPTQVFRAQQPKQGGAGVGPQPPAPRPKVRARRGQATDPHSIAERLRRERIAERMRALQELVPNTNKTDRAVMLDEILDYVKFLRLQVKVLSMSRLGGAGAVAQLVADIPLSVKGEASDSGSKQQIWEKWSTDGTERQVAKLMEEDIGAAMQFLQSKALCMMPISLAMAIYDTQHSQDGQPVKPEPNTPS</sequence>
<dbReference type="GO" id="GO:0080147">
    <property type="term" value="P:root hair cell development"/>
    <property type="evidence" value="ECO:0007669"/>
    <property type="project" value="UniProtKB-ARBA"/>
</dbReference>
<dbReference type="InterPro" id="IPR011598">
    <property type="entry name" value="bHLH_dom"/>
</dbReference>
<dbReference type="SUPFAM" id="SSF47459">
    <property type="entry name" value="HLH, helix-loop-helix DNA-binding domain"/>
    <property type="match status" value="1"/>
</dbReference>
<comment type="subcellular location">
    <subcellularLocation>
        <location evidence="1">Nucleus</location>
    </subcellularLocation>
</comment>
<dbReference type="ExpressionAtlas" id="C5WX65">
    <property type="expression patterns" value="baseline and differential"/>
</dbReference>
<gene>
    <name evidence="9" type="ORF">SORBI_3001G056300</name>
</gene>
<keyword evidence="10" id="KW-1185">Reference proteome</keyword>
<evidence type="ECO:0000256" key="2">
    <source>
        <dbReference type="ARBA" id="ARBA00005510"/>
    </source>
</evidence>
<evidence type="ECO:0000256" key="4">
    <source>
        <dbReference type="ARBA" id="ARBA00023125"/>
    </source>
</evidence>
<dbReference type="Pfam" id="PF00010">
    <property type="entry name" value="HLH"/>
    <property type="match status" value="1"/>
</dbReference>
<dbReference type="Gramene" id="EER93292">
    <property type="protein sequence ID" value="EER93292"/>
    <property type="gene ID" value="SORBI_3001G056300"/>
</dbReference>
<feature type="domain" description="BHLH" evidence="8">
    <location>
        <begin position="128"/>
        <end position="177"/>
    </location>
</feature>
<dbReference type="KEGG" id="sbi:8081254"/>
<evidence type="ECO:0000256" key="3">
    <source>
        <dbReference type="ARBA" id="ARBA00023015"/>
    </source>
</evidence>
<dbReference type="GO" id="GO:0005634">
    <property type="term" value="C:nucleus"/>
    <property type="evidence" value="ECO:0007669"/>
    <property type="project" value="UniProtKB-SubCell"/>
</dbReference>
<reference evidence="10" key="2">
    <citation type="journal article" date="2018" name="Plant J.">
        <title>The Sorghum bicolor reference genome: improved assembly, gene annotations, a transcriptome atlas, and signatures of genome organization.</title>
        <authorList>
            <person name="McCormick R.F."/>
            <person name="Truong S.K."/>
            <person name="Sreedasyam A."/>
            <person name="Jenkins J."/>
            <person name="Shu S."/>
            <person name="Sims D."/>
            <person name="Kennedy M."/>
            <person name="Amirebrahimi M."/>
            <person name="Weers B.D."/>
            <person name="McKinley B."/>
            <person name="Mattison A."/>
            <person name="Morishige D.T."/>
            <person name="Grimwood J."/>
            <person name="Schmutz J."/>
            <person name="Mullet J.E."/>
        </authorList>
    </citation>
    <scope>NUCLEOTIDE SEQUENCE [LARGE SCALE GENOMIC DNA]</scope>
    <source>
        <strain evidence="10">cv. BTx623</strain>
    </source>
</reference>
<dbReference type="InterPro" id="IPR045843">
    <property type="entry name" value="IND-like"/>
</dbReference>
<accession>C5WX65</accession>